<dbReference type="InterPro" id="IPR001789">
    <property type="entry name" value="Sig_transdc_resp-reg_receiver"/>
</dbReference>
<keyword evidence="9" id="KW-0418">Kinase</keyword>
<dbReference type="eggNOG" id="COG0642">
    <property type="taxonomic scope" value="Bacteria"/>
</dbReference>
<dbReference type="PATRIC" id="fig|1292034.3.peg.97"/>
<dbReference type="SMART" id="SM00387">
    <property type="entry name" value="HATPase_c"/>
    <property type="match status" value="1"/>
</dbReference>
<keyword evidence="4" id="KW-0902">Two-component regulatory system</keyword>
<dbReference type="InterPro" id="IPR005467">
    <property type="entry name" value="His_kinase_dom"/>
</dbReference>
<feature type="transmembrane region" description="Helical" evidence="6">
    <location>
        <begin position="101"/>
        <end position="123"/>
    </location>
</feature>
<comment type="catalytic activity">
    <reaction evidence="1">
        <text>ATP + protein L-histidine = ADP + protein N-phospho-L-histidine.</text>
        <dbReference type="EC" id="2.7.13.3"/>
    </reaction>
</comment>
<feature type="domain" description="Histidine kinase" evidence="7">
    <location>
        <begin position="207"/>
        <end position="420"/>
    </location>
</feature>
<sequence precursor="true">MSSFWQDLAIAYRPAAVSRRKQIALRLFVVLVLAAMAMIRPGAGFIFPWAAVYLVVQIAEWAALNRFLRKAEPSGLDVSLSLVADCALAAVFGWLSVPVWAAGTPLGAASAVLLLSGAIITVLMGAEGCVAAFIASGGAYVAYLVIAPFAAGDRLDPVMPFFLVGAGLLSLTLGLVFLWSRRTLAAERAARRAAEAQTAAKSAFIAMVSHELRTPINAILTGAESLERDRPDAALIADAGLMMRGLLNDLLDLSKIEAGRMSVEVVDHDLRAVVADAVDFWRKAAEAKGVRLVLKGDEVMPQWVKGDPMRVRQVLNNLLSNAIKFTAEGEVAVGVQVESRDPRVVSIEVRDTGPGLADDQIERLFSPYEQAGVETARAFGGTGLGLAISRDLARLMGGDLCAANAEGGGARFTLRLPAPEGRAPAPEARDEALAVRDDAPLVLVVDDHDINRRALRQLLEAFGARVETAEDALSALALAERHVFDAILMDVRMPGVDGLEATRRLRATPANRATPVIAVTGAVSPEEIAACREAGMTGWVEKPVKARDLYAALFG</sequence>
<evidence type="ECO:0000259" key="7">
    <source>
        <dbReference type="PROSITE" id="PS50109"/>
    </source>
</evidence>
<keyword evidence="6" id="KW-0812">Transmembrane</keyword>
<feature type="transmembrane region" description="Helical" evidence="6">
    <location>
        <begin position="76"/>
        <end position="95"/>
    </location>
</feature>
<dbReference type="Pfam" id="PF02518">
    <property type="entry name" value="HATPase_c"/>
    <property type="match status" value="1"/>
</dbReference>
<evidence type="ECO:0000256" key="6">
    <source>
        <dbReference type="SAM" id="Phobius"/>
    </source>
</evidence>
<dbReference type="SUPFAM" id="SSF55874">
    <property type="entry name" value="ATPase domain of HSP90 chaperone/DNA topoisomerase II/histidine kinase"/>
    <property type="match status" value="1"/>
</dbReference>
<dbReference type="GO" id="GO:0000155">
    <property type="term" value="F:phosphorelay sensor kinase activity"/>
    <property type="evidence" value="ECO:0007669"/>
    <property type="project" value="InterPro"/>
</dbReference>
<evidence type="ECO:0000256" key="2">
    <source>
        <dbReference type="ARBA" id="ARBA00012438"/>
    </source>
</evidence>
<name>R0EP12_CAUVI</name>
<comment type="caution">
    <text evidence="9">The sequence shown here is derived from an EMBL/GenBank/DDBJ whole genome shotgun (WGS) entry which is preliminary data.</text>
</comment>
<accession>R0EP12</accession>
<evidence type="ECO:0000256" key="3">
    <source>
        <dbReference type="ARBA" id="ARBA00022553"/>
    </source>
</evidence>
<dbReference type="FunFam" id="3.30.565.10:FF:000010">
    <property type="entry name" value="Sensor histidine kinase RcsC"/>
    <property type="match status" value="1"/>
</dbReference>
<dbReference type="eggNOG" id="COG0784">
    <property type="taxonomic scope" value="Bacteria"/>
</dbReference>
<feature type="transmembrane region" description="Helical" evidence="6">
    <location>
        <begin position="130"/>
        <end position="151"/>
    </location>
</feature>
<dbReference type="SMART" id="SM00448">
    <property type="entry name" value="REC"/>
    <property type="match status" value="1"/>
</dbReference>
<dbReference type="CDD" id="cd17546">
    <property type="entry name" value="REC_hyHK_CKI1_RcsC-like"/>
    <property type="match status" value="1"/>
</dbReference>
<dbReference type="PROSITE" id="PS50109">
    <property type="entry name" value="HIS_KIN"/>
    <property type="match status" value="1"/>
</dbReference>
<dbReference type="PANTHER" id="PTHR45339:SF1">
    <property type="entry name" value="HYBRID SIGNAL TRANSDUCTION HISTIDINE KINASE J"/>
    <property type="match status" value="1"/>
</dbReference>
<dbReference type="InterPro" id="IPR011006">
    <property type="entry name" value="CheY-like_superfamily"/>
</dbReference>
<evidence type="ECO:0000256" key="5">
    <source>
        <dbReference type="PROSITE-ProRule" id="PRU00169"/>
    </source>
</evidence>
<dbReference type="SMART" id="SM00388">
    <property type="entry name" value="HisKA"/>
    <property type="match status" value="1"/>
</dbReference>
<gene>
    <name evidence="9" type="ORF">OR37_00095</name>
</gene>
<dbReference type="EMBL" id="APMP01000001">
    <property type="protein sequence ID" value="ENZ83594.1"/>
    <property type="molecule type" value="Genomic_DNA"/>
</dbReference>
<dbReference type="AlphaFoldDB" id="R0EP12"/>
<dbReference type="SUPFAM" id="SSF47384">
    <property type="entry name" value="Homodimeric domain of signal transducing histidine kinase"/>
    <property type="match status" value="1"/>
</dbReference>
<dbReference type="Pfam" id="PF00512">
    <property type="entry name" value="HisKA"/>
    <property type="match status" value="1"/>
</dbReference>
<feature type="modified residue" description="4-aspartylphosphate" evidence="5">
    <location>
        <position position="490"/>
    </location>
</feature>
<keyword evidence="9" id="KW-0808">Transferase</keyword>
<dbReference type="EC" id="2.7.13.3" evidence="2"/>
<dbReference type="PRINTS" id="PR00344">
    <property type="entry name" value="BCTRLSENSOR"/>
</dbReference>
<reference evidence="9 10" key="1">
    <citation type="journal article" date="2013" name="Genome Announc.">
        <title>Draft Genome Sequence for Caulobacter sp. Strain OR37, a Bacterium Tolerant to Heavy Metals.</title>
        <authorList>
            <person name="Utturkar S.M."/>
            <person name="Bollmann A."/>
            <person name="Brzoska R.M."/>
            <person name="Klingeman D.M."/>
            <person name="Epstein S.E."/>
            <person name="Palumbo A.V."/>
            <person name="Brown S.D."/>
        </authorList>
    </citation>
    <scope>NUCLEOTIDE SEQUENCE [LARGE SCALE GENOMIC DNA]</scope>
    <source>
        <strain evidence="9 10">OR37</strain>
    </source>
</reference>
<evidence type="ECO:0000259" key="8">
    <source>
        <dbReference type="PROSITE" id="PS50110"/>
    </source>
</evidence>
<dbReference type="OrthoDB" id="7933832at2"/>
<dbReference type="Gene3D" id="1.10.287.130">
    <property type="match status" value="1"/>
</dbReference>
<feature type="transmembrane region" description="Helical" evidence="6">
    <location>
        <begin position="45"/>
        <end position="64"/>
    </location>
</feature>
<keyword evidence="10" id="KW-1185">Reference proteome</keyword>
<keyword evidence="6" id="KW-1133">Transmembrane helix</keyword>
<evidence type="ECO:0000256" key="1">
    <source>
        <dbReference type="ARBA" id="ARBA00000085"/>
    </source>
</evidence>
<organism evidence="9 10">
    <name type="scientific">Caulobacter vibrioides OR37</name>
    <dbReference type="NCBI Taxonomy" id="1292034"/>
    <lineage>
        <taxon>Bacteria</taxon>
        <taxon>Pseudomonadati</taxon>
        <taxon>Pseudomonadota</taxon>
        <taxon>Alphaproteobacteria</taxon>
        <taxon>Caulobacterales</taxon>
        <taxon>Caulobacteraceae</taxon>
        <taxon>Caulobacter</taxon>
    </lineage>
</organism>
<dbReference type="CDD" id="cd00082">
    <property type="entry name" value="HisKA"/>
    <property type="match status" value="1"/>
</dbReference>
<evidence type="ECO:0000313" key="10">
    <source>
        <dbReference type="Proteomes" id="UP000013063"/>
    </source>
</evidence>
<dbReference type="InterPro" id="IPR003661">
    <property type="entry name" value="HisK_dim/P_dom"/>
</dbReference>
<feature type="transmembrane region" description="Helical" evidence="6">
    <location>
        <begin position="157"/>
        <end position="179"/>
    </location>
</feature>
<dbReference type="Gene3D" id="3.30.565.10">
    <property type="entry name" value="Histidine kinase-like ATPase, C-terminal domain"/>
    <property type="match status" value="1"/>
</dbReference>
<dbReference type="SUPFAM" id="SSF52172">
    <property type="entry name" value="CheY-like"/>
    <property type="match status" value="1"/>
</dbReference>
<evidence type="ECO:0000313" key="9">
    <source>
        <dbReference type="EMBL" id="ENZ83594.1"/>
    </source>
</evidence>
<feature type="domain" description="Response regulatory" evidence="8">
    <location>
        <begin position="441"/>
        <end position="555"/>
    </location>
</feature>
<dbReference type="RefSeq" id="WP_004615129.1">
    <property type="nucleotide sequence ID" value="NZ_APMP01000001.1"/>
</dbReference>
<dbReference type="InterPro" id="IPR036890">
    <property type="entry name" value="HATPase_C_sf"/>
</dbReference>
<dbReference type="PROSITE" id="PS50110">
    <property type="entry name" value="RESPONSE_REGULATORY"/>
    <property type="match status" value="1"/>
</dbReference>
<dbReference type="InterPro" id="IPR003594">
    <property type="entry name" value="HATPase_dom"/>
</dbReference>
<dbReference type="Pfam" id="PF00072">
    <property type="entry name" value="Response_reg"/>
    <property type="match status" value="1"/>
</dbReference>
<keyword evidence="6" id="KW-0472">Membrane</keyword>
<dbReference type="Gene3D" id="3.40.50.2300">
    <property type="match status" value="1"/>
</dbReference>
<dbReference type="InterPro" id="IPR004358">
    <property type="entry name" value="Sig_transdc_His_kin-like_C"/>
</dbReference>
<protein>
    <recommendedName>
        <fullName evidence="2">histidine kinase</fullName>
        <ecNumber evidence="2">2.7.13.3</ecNumber>
    </recommendedName>
</protein>
<dbReference type="CDD" id="cd16922">
    <property type="entry name" value="HATPase_EvgS-ArcB-TorS-like"/>
    <property type="match status" value="1"/>
</dbReference>
<proteinExistence type="predicted"/>
<dbReference type="STRING" id="1292034.OR37_00095"/>
<keyword evidence="3 5" id="KW-0597">Phosphoprotein</keyword>
<feature type="transmembrane region" description="Helical" evidence="6">
    <location>
        <begin position="23"/>
        <end position="39"/>
    </location>
</feature>
<dbReference type="InterPro" id="IPR036097">
    <property type="entry name" value="HisK_dim/P_sf"/>
</dbReference>
<dbReference type="Proteomes" id="UP000013063">
    <property type="component" value="Unassembled WGS sequence"/>
</dbReference>
<evidence type="ECO:0000256" key="4">
    <source>
        <dbReference type="ARBA" id="ARBA00023012"/>
    </source>
</evidence>
<dbReference type="PANTHER" id="PTHR45339">
    <property type="entry name" value="HYBRID SIGNAL TRANSDUCTION HISTIDINE KINASE J"/>
    <property type="match status" value="1"/>
</dbReference>